<dbReference type="RefSeq" id="WP_380059035.1">
    <property type="nucleotide sequence ID" value="NZ_JBHSWB010000002.1"/>
</dbReference>
<keyword evidence="3" id="KW-1185">Reference proteome</keyword>
<comment type="caution">
    <text evidence="2">The sequence shown here is derived from an EMBL/GenBank/DDBJ whole genome shotgun (WGS) entry which is preliminary data.</text>
</comment>
<accession>A0ABW1ZSG5</accession>
<gene>
    <name evidence="2" type="ORF">ACFP90_24070</name>
</gene>
<sequence>MDLNAQWRDALLAEAVRAETDDAAKAVITRQVAARQHVLGARPVEQTQQREGAQRLPVPAPKLPTGNNDQPVPLTEDASLSGDSLLVGMLR</sequence>
<dbReference type="Proteomes" id="UP001596317">
    <property type="component" value="Unassembled WGS sequence"/>
</dbReference>
<evidence type="ECO:0000313" key="3">
    <source>
        <dbReference type="Proteomes" id="UP001596317"/>
    </source>
</evidence>
<evidence type="ECO:0000256" key="1">
    <source>
        <dbReference type="SAM" id="MobiDB-lite"/>
    </source>
</evidence>
<organism evidence="2 3">
    <name type="scientific">Deinococcus multiflagellatus</name>
    <dbReference type="NCBI Taxonomy" id="1656887"/>
    <lineage>
        <taxon>Bacteria</taxon>
        <taxon>Thermotogati</taxon>
        <taxon>Deinococcota</taxon>
        <taxon>Deinococci</taxon>
        <taxon>Deinococcales</taxon>
        <taxon>Deinococcaceae</taxon>
        <taxon>Deinococcus</taxon>
    </lineage>
</organism>
<reference evidence="3" key="1">
    <citation type="journal article" date="2019" name="Int. J. Syst. Evol. Microbiol.">
        <title>The Global Catalogue of Microorganisms (GCM) 10K type strain sequencing project: providing services to taxonomists for standard genome sequencing and annotation.</title>
        <authorList>
            <consortium name="The Broad Institute Genomics Platform"/>
            <consortium name="The Broad Institute Genome Sequencing Center for Infectious Disease"/>
            <person name="Wu L."/>
            <person name="Ma J."/>
        </authorList>
    </citation>
    <scope>NUCLEOTIDE SEQUENCE [LARGE SCALE GENOMIC DNA]</scope>
    <source>
        <strain evidence="3">CCUG 63830</strain>
    </source>
</reference>
<name>A0ABW1ZSG5_9DEIO</name>
<proteinExistence type="predicted"/>
<evidence type="ECO:0000313" key="2">
    <source>
        <dbReference type="EMBL" id="MFC6663125.1"/>
    </source>
</evidence>
<feature type="region of interest" description="Disordered" evidence="1">
    <location>
        <begin position="40"/>
        <end position="80"/>
    </location>
</feature>
<protein>
    <submittedName>
        <fullName evidence="2">Uncharacterized protein</fullName>
    </submittedName>
</protein>
<dbReference type="EMBL" id="JBHSWB010000002">
    <property type="protein sequence ID" value="MFC6663125.1"/>
    <property type="molecule type" value="Genomic_DNA"/>
</dbReference>